<gene>
    <name evidence="13" type="primary">FOXP1</name>
    <name evidence="13" type="ORF">T01_2780</name>
</gene>
<evidence type="ECO:0000256" key="7">
    <source>
        <dbReference type="ARBA" id="ARBA00023125"/>
    </source>
</evidence>
<feature type="DNA-binding region" description="Fork-head" evidence="10">
    <location>
        <begin position="576"/>
        <end position="649"/>
    </location>
</feature>
<proteinExistence type="predicted"/>
<keyword evidence="6" id="KW-0805">Transcription regulation</keyword>
<evidence type="ECO:0000256" key="2">
    <source>
        <dbReference type="ARBA" id="ARBA00022491"/>
    </source>
</evidence>
<evidence type="ECO:0000256" key="9">
    <source>
        <dbReference type="ARBA" id="ARBA00023242"/>
    </source>
</evidence>
<dbReference type="eggNOG" id="KOG4385">
    <property type="taxonomic scope" value="Eukaryota"/>
</dbReference>
<keyword evidence="9 10" id="KW-0539">Nucleus</keyword>
<dbReference type="EMBL" id="JYDH01000076">
    <property type="protein sequence ID" value="KRY33854.1"/>
    <property type="molecule type" value="Genomic_DNA"/>
</dbReference>
<reference evidence="13 14" key="1">
    <citation type="submission" date="2015-01" db="EMBL/GenBank/DDBJ databases">
        <title>Evolution of Trichinella species and genotypes.</title>
        <authorList>
            <person name="Korhonen P.K."/>
            <person name="Edoardo P."/>
            <person name="Giuseppe L.R."/>
            <person name="Gasser R.B."/>
        </authorList>
    </citation>
    <scope>NUCLEOTIDE SEQUENCE [LARGE SCALE GENOMIC DNA]</scope>
    <source>
        <strain evidence="13">ISS3</strain>
    </source>
</reference>
<comment type="subcellular location">
    <subcellularLocation>
        <location evidence="1 10">Nucleus</location>
    </subcellularLocation>
</comment>
<dbReference type="OrthoDB" id="5830876at2759"/>
<dbReference type="SMART" id="SM00339">
    <property type="entry name" value="FH"/>
    <property type="match status" value="1"/>
</dbReference>
<feature type="region of interest" description="Disordered" evidence="11">
    <location>
        <begin position="80"/>
        <end position="113"/>
    </location>
</feature>
<dbReference type="Proteomes" id="UP000054776">
    <property type="component" value="Unassembled WGS sequence"/>
</dbReference>
<dbReference type="InterPro" id="IPR036390">
    <property type="entry name" value="WH_DNA-bd_sf"/>
</dbReference>
<dbReference type="InterPro" id="IPR036388">
    <property type="entry name" value="WH-like_DNA-bd_sf"/>
</dbReference>
<dbReference type="Gene3D" id="1.20.5.340">
    <property type="match status" value="1"/>
</dbReference>
<name>A0A0V1BA67_TRISP</name>
<keyword evidence="14" id="KW-1185">Reference proteome</keyword>
<feature type="domain" description="Fork-head" evidence="12">
    <location>
        <begin position="576"/>
        <end position="649"/>
    </location>
</feature>
<evidence type="ECO:0000256" key="11">
    <source>
        <dbReference type="SAM" id="MobiDB-lite"/>
    </source>
</evidence>
<evidence type="ECO:0000256" key="4">
    <source>
        <dbReference type="ARBA" id="ARBA00022771"/>
    </source>
</evidence>
<dbReference type="PANTHER" id="PTHR45796">
    <property type="entry name" value="FORKHEAD BOX P, ISOFORM C"/>
    <property type="match status" value="1"/>
</dbReference>
<dbReference type="PROSITE" id="PS50039">
    <property type="entry name" value="FORK_HEAD_3"/>
    <property type="match status" value="1"/>
</dbReference>
<protein>
    <submittedName>
        <fullName evidence="13">Forkhead box protein P1</fullName>
    </submittedName>
</protein>
<evidence type="ECO:0000256" key="10">
    <source>
        <dbReference type="PROSITE-ProRule" id="PRU00089"/>
    </source>
</evidence>
<evidence type="ECO:0000259" key="12">
    <source>
        <dbReference type="PROSITE" id="PS50039"/>
    </source>
</evidence>
<feature type="compositionally biased region" description="Low complexity" evidence="11">
    <location>
        <begin position="96"/>
        <end position="110"/>
    </location>
</feature>
<dbReference type="PANTHER" id="PTHR45796:SF4">
    <property type="entry name" value="FORKHEAD BOX P, ISOFORM C"/>
    <property type="match status" value="1"/>
</dbReference>
<feature type="region of interest" description="Disordered" evidence="11">
    <location>
        <begin position="459"/>
        <end position="498"/>
    </location>
</feature>
<dbReference type="GO" id="GO:0008270">
    <property type="term" value="F:zinc ion binding"/>
    <property type="evidence" value="ECO:0007669"/>
    <property type="project" value="UniProtKB-KW"/>
</dbReference>
<dbReference type="PRINTS" id="PR00053">
    <property type="entry name" value="FORKHEAD"/>
</dbReference>
<keyword evidence="3" id="KW-0479">Metal-binding</keyword>
<dbReference type="InterPro" id="IPR050998">
    <property type="entry name" value="FOXP"/>
</dbReference>
<evidence type="ECO:0000256" key="5">
    <source>
        <dbReference type="ARBA" id="ARBA00022833"/>
    </source>
</evidence>
<dbReference type="PROSITE" id="PS00658">
    <property type="entry name" value="FORK_HEAD_2"/>
    <property type="match status" value="1"/>
</dbReference>
<organism evidence="13 14">
    <name type="scientific">Trichinella spiralis</name>
    <name type="common">Trichina worm</name>
    <dbReference type="NCBI Taxonomy" id="6334"/>
    <lineage>
        <taxon>Eukaryota</taxon>
        <taxon>Metazoa</taxon>
        <taxon>Ecdysozoa</taxon>
        <taxon>Nematoda</taxon>
        <taxon>Enoplea</taxon>
        <taxon>Dorylaimia</taxon>
        <taxon>Trichinellida</taxon>
        <taxon>Trichinellidae</taxon>
        <taxon>Trichinella</taxon>
    </lineage>
</organism>
<comment type="caution">
    <text evidence="13">The sequence shown here is derived from an EMBL/GenBank/DDBJ whole genome shotgun (WGS) entry which is preliminary data.</text>
</comment>
<evidence type="ECO:0000256" key="1">
    <source>
        <dbReference type="ARBA" id="ARBA00004123"/>
    </source>
</evidence>
<dbReference type="GO" id="GO:0005634">
    <property type="term" value="C:nucleus"/>
    <property type="evidence" value="ECO:0007669"/>
    <property type="project" value="UniProtKB-SubCell"/>
</dbReference>
<dbReference type="AlphaFoldDB" id="A0A0V1BA67"/>
<keyword evidence="7 10" id="KW-0238">DNA-binding</keyword>
<dbReference type="FunFam" id="1.10.10.10:FF:000010">
    <property type="entry name" value="Forkhead box P2 isoform B"/>
    <property type="match status" value="1"/>
</dbReference>
<dbReference type="InterPro" id="IPR001766">
    <property type="entry name" value="Fork_head_dom"/>
</dbReference>
<dbReference type="Gene3D" id="1.10.10.10">
    <property type="entry name" value="Winged helix-like DNA-binding domain superfamily/Winged helix DNA-binding domain"/>
    <property type="match status" value="1"/>
</dbReference>
<dbReference type="Pfam" id="PF16159">
    <property type="entry name" value="FOXP-CC"/>
    <property type="match status" value="1"/>
</dbReference>
<dbReference type="InterPro" id="IPR032354">
    <property type="entry name" value="FOXP-CC"/>
</dbReference>
<dbReference type="InterPro" id="IPR030456">
    <property type="entry name" value="TF_fork_head_CS_2"/>
</dbReference>
<dbReference type="GO" id="GO:0000978">
    <property type="term" value="F:RNA polymerase II cis-regulatory region sequence-specific DNA binding"/>
    <property type="evidence" value="ECO:0007669"/>
    <property type="project" value="TreeGrafter"/>
</dbReference>
<dbReference type="SUPFAM" id="SSF46785">
    <property type="entry name" value="Winged helix' DNA-binding domain"/>
    <property type="match status" value="1"/>
</dbReference>
<dbReference type="GO" id="GO:0000981">
    <property type="term" value="F:DNA-binding transcription factor activity, RNA polymerase II-specific"/>
    <property type="evidence" value="ECO:0007669"/>
    <property type="project" value="TreeGrafter"/>
</dbReference>
<evidence type="ECO:0000313" key="14">
    <source>
        <dbReference type="Proteomes" id="UP000054776"/>
    </source>
</evidence>
<dbReference type="CDD" id="cd20065">
    <property type="entry name" value="FH_FOXP2"/>
    <property type="match status" value="1"/>
</dbReference>
<dbReference type="InterPro" id="IPR047412">
    <property type="entry name" value="FH_FOXP1_P2"/>
</dbReference>
<evidence type="ECO:0000256" key="3">
    <source>
        <dbReference type="ARBA" id="ARBA00022723"/>
    </source>
</evidence>
<keyword evidence="4" id="KW-0863">Zinc-finger</keyword>
<sequence>MYDILRLGFLGIYDDSARRKPHPLCISYQLHYDLVLTFHFILFSHKLQYYNYSAAYFQINSIFIIAREALSEAAELGSKSAHAKEEELKPPVSELLSGKSEVTESSSSLGRNSAPVISCRTSLLASSLKFSSASSSSSTALTPTSTVVTTSLLPASLAAASVLASSPVLPQGSLQQLMQQQQHSFFFQQQQLGDLMRSQLLALQERLQLNLVHQSQIIQPLSHCKDKKLFRQQLGAEQNQLMQQIQLQQRHYMMQQGLGTGDIQRLWQYLAMMPMSASGAAFNGNLGASSSAGAKTSNVNSNGVAGNTNGGKGSSTFSPSAAAVAAAAAFANGWFGAGTDPSLPSPPGLNQQQAASFHPLYQHGLCAWPSCEKPCASYLAFIQHLNSAHTLDDRSAAQCRVQMQVVDQLETQLNKERHRLQAMMHHLHMKQSPDTTTTSNGLPTQETASADRLLIATEQADSSEEPVSTSSPTVQQQQQQRSTCHSQPTLQSLLPPSTPLTNVSFPTMVGTSAIDAATGCASSMHSLNTNSSPAYSALASSNQPVSVRRRLSDKSMLSISVDLARNRDFYSTHDVRPPYTYATLIRQAILESKERQLTLNEIYNWFQDTFSYFRRNAATWKNAVRHNLSLHKCFIRVENVKGAFWSVDEVEFYKRRNQRLSLRFWCPSERGSPYSLENVKAENDSPFDDGTIDEQEDNVVSAAVASLENDADREFMVDMDEDVVLNSNGQNLCVDSNLITNADHKLGLDDDEEDDIEDTEEEDDIFNAMFSSYTVFDFSKLCHILSPSSKEIVNVRFD</sequence>
<feature type="compositionally biased region" description="Low complexity" evidence="11">
    <location>
        <begin position="465"/>
        <end position="498"/>
    </location>
</feature>
<evidence type="ECO:0000313" key="13">
    <source>
        <dbReference type="EMBL" id="KRY33854.1"/>
    </source>
</evidence>
<evidence type="ECO:0000256" key="6">
    <source>
        <dbReference type="ARBA" id="ARBA00023015"/>
    </source>
</evidence>
<keyword evidence="5" id="KW-0862">Zinc</keyword>
<keyword evidence="8" id="KW-0804">Transcription</keyword>
<keyword evidence="2" id="KW-0678">Repressor</keyword>
<accession>A0A0V1BA67</accession>
<evidence type="ECO:0000256" key="8">
    <source>
        <dbReference type="ARBA" id="ARBA00023163"/>
    </source>
</evidence>
<dbReference type="Pfam" id="PF00250">
    <property type="entry name" value="Forkhead"/>
    <property type="match status" value="1"/>
</dbReference>